<evidence type="ECO:0000313" key="3">
    <source>
        <dbReference type="Proteomes" id="UP000053424"/>
    </source>
</evidence>
<evidence type="ECO:0000313" key="2">
    <source>
        <dbReference type="EMBL" id="KIM44214.1"/>
    </source>
</evidence>
<reference evidence="3" key="2">
    <citation type="submission" date="2015-01" db="EMBL/GenBank/DDBJ databases">
        <title>Evolutionary Origins and Diversification of the Mycorrhizal Mutualists.</title>
        <authorList>
            <consortium name="DOE Joint Genome Institute"/>
            <consortium name="Mycorrhizal Genomics Consortium"/>
            <person name="Kohler A."/>
            <person name="Kuo A."/>
            <person name="Nagy L.G."/>
            <person name="Floudas D."/>
            <person name="Copeland A."/>
            <person name="Barry K.W."/>
            <person name="Cichocki N."/>
            <person name="Veneault-Fourrey C."/>
            <person name="LaButti K."/>
            <person name="Lindquist E.A."/>
            <person name="Lipzen A."/>
            <person name="Lundell T."/>
            <person name="Morin E."/>
            <person name="Murat C."/>
            <person name="Riley R."/>
            <person name="Ohm R."/>
            <person name="Sun H."/>
            <person name="Tunlid A."/>
            <person name="Henrissat B."/>
            <person name="Grigoriev I.V."/>
            <person name="Hibbett D.S."/>
            <person name="Martin F."/>
        </authorList>
    </citation>
    <scope>NUCLEOTIDE SEQUENCE [LARGE SCALE GENOMIC DNA]</scope>
    <source>
        <strain evidence="3">h7</strain>
    </source>
</reference>
<gene>
    <name evidence="2" type="ORF">M413DRAFT_376890</name>
</gene>
<name>A0A0C3CJF2_HEBCY</name>
<keyword evidence="3" id="KW-1185">Reference proteome</keyword>
<sequence>MLKGSGDDLNCVVCYFMLFGTFCSFRSFLSRFVHWVDRRRVRAVFIVCNLCIGFLPCCVPCRR</sequence>
<keyword evidence="1" id="KW-1133">Transmembrane helix</keyword>
<dbReference type="Proteomes" id="UP000053424">
    <property type="component" value="Unassembled WGS sequence"/>
</dbReference>
<dbReference type="AlphaFoldDB" id="A0A0C3CJF2"/>
<evidence type="ECO:0000256" key="1">
    <source>
        <dbReference type="SAM" id="Phobius"/>
    </source>
</evidence>
<protein>
    <submittedName>
        <fullName evidence="2">Uncharacterized protein</fullName>
    </submittedName>
</protein>
<keyword evidence="1" id="KW-0472">Membrane</keyword>
<organism evidence="2 3">
    <name type="scientific">Hebeloma cylindrosporum</name>
    <dbReference type="NCBI Taxonomy" id="76867"/>
    <lineage>
        <taxon>Eukaryota</taxon>
        <taxon>Fungi</taxon>
        <taxon>Dikarya</taxon>
        <taxon>Basidiomycota</taxon>
        <taxon>Agaricomycotina</taxon>
        <taxon>Agaricomycetes</taxon>
        <taxon>Agaricomycetidae</taxon>
        <taxon>Agaricales</taxon>
        <taxon>Agaricineae</taxon>
        <taxon>Hymenogastraceae</taxon>
        <taxon>Hebeloma</taxon>
    </lineage>
</organism>
<accession>A0A0C3CJF2</accession>
<feature type="transmembrane region" description="Helical" evidence="1">
    <location>
        <begin position="41"/>
        <end position="61"/>
    </location>
</feature>
<proteinExistence type="predicted"/>
<dbReference type="EMBL" id="KN831774">
    <property type="protein sequence ID" value="KIM44214.1"/>
    <property type="molecule type" value="Genomic_DNA"/>
</dbReference>
<feature type="transmembrane region" description="Helical" evidence="1">
    <location>
        <begin position="12"/>
        <end position="29"/>
    </location>
</feature>
<dbReference type="HOGENOM" id="CLU_2886052_0_0_1"/>
<reference evidence="2 3" key="1">
    <citation type="submission" date="2014-04" db="EMBL/GenBank/DDBJ databases">
        <authorList>
            <consortium name="DOE Joint Genome Institute"/>
            <person name="Kuo A."/>
            <person name="Gay G."/>
            <person name="Dore J."/>
            <person name="Kohler A."/>
            <person name="Nagy L.G."/>
            <person name="Floudas D."/>
            <person name="Copeland A."/>
            <person name="Barry K.W."/>
            <person name="Cichocki N."/>
            <person name="Veneault-Fourrey C."/>
            <person name="LaButti K."/>
            <person name="Lindquist E.A."/>
            <person name="Lipzen A."/>
            <person name="Lundell T."/>
            <person name="Morin E."/>
            <person name="Murat C."/>
            <person name="Sun H."/>
            <person name="Tunlid A."/>
            <person name="Henrissat B."/>
            <person name="Grigoriev I.V."/>
            <person name="Hibbett D.S."/>
            <person name="Martin F."/>
            <person name="Nordberg H.P."/>
            <person name="Cantor M.N."/>
            <person name="Hua S.X."/>
        </authorList>
    </citation>
    <scope>NUCLEOTIDE SEQUENCE [LARGE SCALE GENOMIC DNA]</scope>
    <source>
        <strain evidence="3">h7</strain>
    </source>
</reference>
<keyword evidence="1" id="KW-0812">Transmembrane</keyword>